<evidence type="ECO:0000313" key="2">
    <source>
        <dbReference type="EMBL" id="AUG29814.1"/>
    </source>
</evidence>
<dbReference type="EMBL" id="CP025299">
    <property type="protein sequence ID" value="AUG29814.1"/>
    <property type="molecule type" value="Genomic_DNA"/>
</dbReference>
<proteinExistence type="predicted"/>
<reference evidence="2 3" key="1">
    <citation type="submission" date="2017-12" db="EMBL/GenBank/DDBJ databases">
        <title>Isolation and characterization of estrogens degradatiion strain Microbacterium hominis SJTG1.</title>
        <authorList>
            <person name="Xiong W."/>
            <person name="Yin C."/>
            <person name="Zheng D."/>
            <person name="Liang R."/>
        </authorList>
    </citation>
    <scope>NUCLEOTIDE SEQUENCE [LARGE SCALE GENOMIC DNA]</scope>
    <source>
        <strain evidence="2 3">SJTG1</strain>
    </source>
</reference>
<dbReference type="AlphaFoldDB" id="A0A2K9DVJ4"/>
<sequence length="194" mass="19148">MSAAPTSLTRVALAGVVVVANAAAQAALVAVAPRQPLDAAAIALAVVSGVVLGAAAAALWVIAQGRFRARTVGRTAVAAVAVALFAVAAPVAIPVVVAIACPVIAADRPVVAGTGLRRHPWRTALHLVLTALAVVLASVVAMLLGLLAPGAIGSAAAWLIIGAGAAVITGSWQRWARRAESEHGTRTAPASAQP</sequence>
<keyword evidence="1" id="KW-0472">Membrane</keyword>
<keyword evidence="1" id="KW-0812">Transmembrane</keyword>
<organism evidence="2 3">
    <name type="scientific">Microbacterium hominis</name>
    <dbReference type="NCBI Taxonomy" id="162426"/>
    <lineage>
        <taxon>Bacteria</taxon>
        <taxon>Bacillati</taxon>
        <taxon>Actinomycetota</taxon>
        <taxon>Actinomycetes</taxon>
        <taxon>Micrococcales</taxon>
        <taxon>Microbacteriaceae</taxon>
        <taxon>Microbacterium</taxon>
    </lineage>
</organism>
<dbReference type="RefSeq" id="WP_101306339.1">
    <property type="nucleotide sequence ID" value="NZ_CP025299.1"/>
</dbReference>
<evidence type="ECO:0000256" key="1">
    <source>
        <dbReference type="SAM" id="Phobius"/>
    </source>
</evidence>
<feature type="transmembrane region" description="Helical" evidence="1">
    <location>
        <begin position="125"/>
        <end position="148"/>
    </location>
</feature>
<evidence type="ECO:0000313" key="3">
    <source>
        <dbReference type="Proteomes" id="UP000233276"/>
    </source>
</evidence>
<dbReference type="KEGG" id="mhos:CXR34_10395"/>
<feature type="transmembrane region" description="Helical" evidence="1">
    <location>
        <begin position="42"/>
        <end position="63"/>
    </location>
</feature>
<gene>
    <name evidence="2" type="ORF">CXR34_10395</name>
</gene>
<name>A0A2K9DVJ4_9MICO</name>
<accession>A0A2K9DVJ4</accession>
<protein>
    <submittedName>
        <fullName evidence="2">Uncharacterized protein</fullName>
    </submittedName>
</protein>
<dbReference type="Proteomes" id="UP000233276">
    <property type="component" value="Chromosome"/>
</dbReference>
<feature type="transmembrane region" description="Helical" evidence="1">
    <location>
        <begin position="75"/>
        <end position="105"/>
    </location>
</feature>
<keyword evidence="1" id="KW-1133">Transmembrane helix</keyword>
<feature type="transmembrane region" description="Helical" evidence="1">
    <location>
        <begin position="155"/>
        <end position="172"/>
    </location>
</feature>